<feature type="compositionally biased region" description="Polar residues" evidence="6">
    <location>
        <begin position="353"/>
        <end position="364"/>
    </location>
</feature>
<feature type="transmembrane region" description="Helical" evidence="5">
    <location>
        <begin position="160"/>
        <end position="184"/>
    </location>
</feature>
<feature type="transmembrane region" description="Helical" evidence="5">
    <location>
        <begin position="230"/>
        <end position="248"/>
    </location>
</feature>
<comment type="subcellular location">
    <subcellularLocation>
        <location evidence="1 5">Membrane</location>
        <topology evidence="1 5">Multi-pass membrane protein</topology>
    </subcellularLocation>
</comment>
<dbReference type="GO" id="GO:0005375">
    <property type="term" value="F:copper ion transmembrane transporter activity"/>
    <property type="evidence" value="ECO:0007669"/>
    <property type="project" value="UniProtKB-UniRule"/>
</dbReference>
<proteinExistence type="inferred from homology"/>
<accession>A0A1B7TG50</accession>
<dbReference type="InterPro" id="IPR007274">
    <property type="entry name" value="Cop_transporter"/>
</dbReference>
<evidence type="ECO:0000256" key="5">
    <source>
        <dbReference type="RuleBase" id="RU367022"/>
    </source>
</evidence>
<protein>
    <recommendedName>
        <fullName evidence="5">Copper transport protein</fullName>
    </recommendedName>
</protein>
<organism evidence="7 8">
    <name type="scientific">Hanseniaspora valbyensis NRRL Y-1626</name>
    <dbReference type="NCBI Taxonomy" id="766949"/>
    <lineage>
        <taxon>Eukaryota</taxon>
        <taxon>Fungi</taxon>
        <taxon>Dikarya</taxon>
        <taxon>Ascomycota</taxon>
        <taxon>Saccharomycotina</taxon>
        <taxon>Saccharomycetes</taxon>
        <taxon>Saccharomycodales</taxon>
        <taxon>Saccharomycodaceae</taxon>
        <taxon>Hanseniaspora</taxon>
    </lineage>
</organism>
<dbReference type="PANTHER" id="PTHR12483">
    <property type="entry name" value="SOLUTE CARRIER FAMILY 31 COPPER TRANSPORTERS"/>
    <property type="match status" value="1"/>
</dbReference>
<keyword evidence="2 5" id="KW-0812">Transmembrane</keyword>
<dbReference type="AlphaFoldDB" id="A0A1B7TG50"/>
<reference evidence="8" key="1">
    <citation type="journal article" date="2016" name="Proc. Natl. Acad. Sci. U.S.A.">
        <title>Comparative genomics of biotechnologically important yeasts.</title>
        <authorList>
            <person name="Riley R."/>
            <person name="Haridas S."/>
            <person name="Wolfe K.H."/>
            <person name="Lopes M.R."/>
            <person name="Hittinger C.T."/>
            <person name="Goeker M."/>
            <person name="Salamov A.A."/>
            <person name="Wisecaver J.H."/>
            <person name="Long T.M."/>
            <person name="Calvey C.H."/>
            <person name="Aerts A.L."/>
            <person name="Barry K.W."/>
            <person name="Choi C."/>
            <person name="Clum A."/>
            <person name="Coughlan A.Y."/>
            <person name="Deshpande S."/>
            <person name="Douglass A.P."/>
            <person name="Hanson S.J."/>
            <person name="Klenk H.-P."/>
            <person name="LaButti K.M."/>
            <person name="Lapidus A."/>
            <person name="Lindquist E.A."/>
            <person name="Lipzen A.M."/>
            <person name="Meier-Kolthoff J.P."/>
            <person name="Ohm R.A."/>
            <person name="Otillar R.P."/>
            <person name="Pangilinan J.L."/>
            <person name="Peng Y."/>
            <person name="Rokas A."/>
            <person name="Rosa C.A."/>
            <person name="Scheuner C."/>
            <person name="Sibirny A.A."/>
            <person name="Slot J.C."/>
            <person name="Stielow J.B."/>
            <person name="Sun H."/>
            <person name="Kurtzman C.P."/>
            <person name="Blackwell M."/>
            <person name="Grigoriev I.V."/>
            <person name="Jeffries T.W."/>
        </authorList>
    </citation>
    <scope>NUCLEOTIDE SEQUENCE [LARGE SCALE GENOMIC DNA]</scope>
    <source>
        <strain evidence="8">NRRL Y-1626</strain>
    </source>
</reference>
<evidence type="ECO:0000256" key="3">
    <source>
        <dbReference type="ARBA" id="ARBA00022989"/>
    </source>
</evidence>
<keyword evidence="5" id="KW-0186">Copper</keyword>
<evidence type="ECO:0000256" key="1">
    <source>
        <dbReference type="ARBA" id="ARBA00004141"/>
    </source>
</evidence>
<evidence type="ECO:0000256" key="4">
    <source>
        <dbReference type="ARBA" id="ARBA00023136"/>
    </source>
</evidence>
<gene>
    <name evidence="7" type="ORF">HANVADRAFT_52147</name>
</gene>
<dbReference type="Pfam" id="PF04145">
    <property type="entry name" value="Ctr"/>
    <property type="match status" value="1"/>
</dbReference>
<evidence type="ECO:0000256" key="2">
    <source>
        <dbReference type="ARBA" id="ARBA00022692"/>
    </source>
</evidence>
<keyword evidence="3 5" id="KW-1133">Transmembrane helix</keyword>
<evidence type="ECO:0000256" key="6">
    <source>
        <dbReference type="SAM" id="MobiDB-lite"/>
    </source>
</evidence>
<sequence length="376" mass="40577">MSSSSSMSMAMSSATTTTNSMSMAMSSATTSSSSMSMAMSSATTTSSSMRMAMSSATTSSSSMNMAMSSAFTSSSSSMTMAMSSSITPASSSSMIMDMSSTTTSATTSSSGMSGMSGMSSSSTSTSSSSMDMSMNSYLTSNWKNYPVLFKKLKADTRGKLFGIFLLLIVATFVYKATGFTLWYLELRWSKLSSGNNRDISEEERLLREKRGRSLIGEIFLPSGYDFLKDAVRAVLVFWSTLIAYMLMLAAMSFILTYIFGIVLGLALFEVFFNRIKIVVLRERRLKTISDCKTTNAGVCTCGDHDFSRSSTDVEYDEKDGKDVKKGLSSSCCGGGGNAGKDLEEDEPEHDINVANQLTNNNPAQMTEELEPSSRFL</sequence>
<dbReference type="OrthoDB" id="73901at2759"/>
<evidence type="ECO:0000313" key="8">
    <source>
        <dbReference type="Proteomes" id="UP000092321"/>
    </source>
</evidence>
<keyword evidence="8" id="KW-1185">Reference proteome</keyword>
<comment type="caution">
    <text evidence="7">The sequence shown here is derived from an EMBL/GenBank/DDBJ whole genome shotgun (WGS) entry which is preliminary data.</text>
</comment>
<dbReference type="PANTHER" id="PTHR12483:SF27">
    <property type="entry name" value="COPPER TRANSPORT PROTEIN CTR1"/>
    <property type="match status" value="1"/>
</dbReference>
<dbReference type="EMBL" id="LXPE01000007">
    <property type="protein sequence ID" value="OBA27716.1"/>
    <property type="molecule type" value="Genomic_DNA"/>
</dbReference>
<feature type="region of interest" description="Disordered" evidence="6">
    <location>
        <begin position="320"/>
        <end position="376"/>
    </location>
</feature>
<feature type="region of interest" description="Disordered" evidence="6">
    <location>
        <begin position="17"/>
        <end position="40"/>
    </location>
</feature>
<feature type="region of interest" description="Disordered" evidence="6">
    <location>
        <begin position="101"/>
        <end position="127"/>
    </location>
</feature>
<keyword evidence="5" id="KW-0406">Ion transport</keyword>
<comment type="similarity">
    <text evidence="5">Belongs to the copper transporter (Ctr) (TC 1.A.56) family. SLC31A subfamily.</text>
</comment>
<keyword evidence="4 5" id="KW-0472">Membrane</keyword>
<dbReference type="Proteomes" id="UP000092321">
    <property type="component" value="Unassembled WGS sequence"/>
</dbReference>
<evidence type="ECO:0000313" key="7">
    <source>
        <dbReference type="EMBL" id="OBA27716.1"/>
    </source>
</evidence>
<keyword evidence="5" id="KW-0187">Copper transport</keyword>
<name>A0A1B7TG50_9ASCO</name>
<dbReference type="GO" id="GO:0005886">
    <property type="term" value="C:plasma membrane"/>
    <property type="evidence" value="ECO:0007669"/>
    <property type="project" value="TreeGrafter"/>
</dbReference>
<keyword evidence="5" id="KW-0813">Transport</keyword>